<dbReference type="AlphaFoldDB" id="A0A0F5VEL9"/>
<keyword evidence="2" id="KW-1185">Reference proteome</keyword>
<sequence>MATGCMIHSRAGELLPTEGYPGEKPALQQNDIHDGCLGIGEFLSYLSLSERTSAKLLLEIM</sequence>
<proteinExistence type="predicted"/>
<comment type="caution">
    <text evidence="1">The sequence shown here is derived from an EMBL/GenBank/DDBJ whole genome shotgun (WGS) entry which is preliminary data.</text>
</comment>
<evidence type="ECO:0000313" key="2">
    <source>
        <dbReference type="Proteomes" id="UP000033633"/>
    </source>
</evidence>
<accession>A0A0F5VEL9</accession>
<evidence type="ECO:0000313" key="1">
    <source>
        <dbReference type="EMBL" id="KKD00601.1"/>
    </source>
</evidence>
<name>A0A0F5VEL9_9GAMM</name>
<dbReference type="Proteomes" id="UP000033633">
    <property type="component" value="Unassembled WGS sequence"/>
</dbReference>
<dbReference type="PATRIC" id="fig|265726.11.peg.3033"/>
<protein>
    <submittedName>
        <fullName evidence="1">Uncharacterized protein</fullName>
    </submittedName>
</protein>
<gene>
    <name evidence="1" type="ORF">KY46_05675</name>
</gene>
<reference evidence="1 2" key="1">
    <citation type="submission" date="2014-12" db="EMBL/GenBank/DDBJ databases">
        <title>Mercury Reductase activity and rhizosphere competence traits in the genome of root associated Photobacterium halotolerans MELD1.</title>
        <authorList>
            <person name="Mathew D.C."/>
            <person name="Huang C.-C."/>
        </authorList>
    </citation>
    <scope>NUCLEOTIDE SEQUENCE [LARGE SCALE GENOMIC DNA]</scope>
    <source>
        <strain evidence="1 2">MELD1</strain>
    </source>
</reference>
<dbReference type="EMBL" id="JWYV01000003">
    <property type="protein sequence ID" value="KKD00601.1"/>
    <property type="molecule type" value="Genomic_DNA"/>
</dbReference>
<organism evidence="1 2">
    <name type="scientific">Photobacterium halotolerans</name>
    <dbReference type="NCBI Taxonomy" id="265726"/>
    <lineage>
        <taxon>Bacteria</taxon>
        <taxon>Pseudomonadati</taxon>
        <taxon>Pseudomonadota</taxon>
        <taxon>Gammaproteobacteria</taxon>
        <taxon>Vibrionales</taxon>
        <taxon>Vibrionaceae</taxon>
        <taxon>Photobacterium</taxon>
    </lineage>
</organism>